<dbReference type="AlphaFoldDB" id="A0A6C0CQS0"/>
<accession>A0A6C0CQS0</accession>
<feature type="transmembrane region" description="Helical" evidence="1">
    <location>
        <begin position="79"/>
        <end position="100"/>
    </location>
</feature>
<keyword evidence="1" id="KW-0812">Transmembrane</keyword>
<feature type="transmembrane region" description="Helical" evidence="1">
    <location>
        <begin position="51"/>
        <end position="72"/>
    </location>
</feature>
<organism evidence="2">
    <name type="scientific">viral metagenome</name>
    <dbReference type="NCBI Taxonomy" id="1070528"/>
    <lineage>
        <taxon>unclassified sequences</taxon>
        <taxon>metagenomes</taxon>
        <taxon>organismal metagenomes</taxon>
    </lineage>
</organism>
<protein>
    <submittedName>
        <fullName evidence="2">Uncharacterized protein</fullName>
    </submittedName>
</protein>
<keyword evidence="1" id="KW-0472">Membrane</keyword>
<keyword evidence="1" id="KW-1133">Transmembrane helix</keyword>
<dbReference type="EMBL" id="MN739470">
    <property type="protein sequence ID" value="QHT06567.1"/>
    <property type="molecule type" value="Genomic_DNA"/>
</dbReference>
<evidence type="ECO:0000256" key="1">
    <source>
        <dbReference type="SAM" id="Phobius"/>
    </source>
</evidence>
<sequence>MNEYIKRAISYFLSLTIVTIVMIYVLNIPGYLTGADKLIDEYYYKNMISSFIFDIFLCAIYISIAMMVTSYLKIKDNAYELLAVMATCVFVSTCFMVLFKNGYKRGSFFSRWFEKVGFRAVIYDTILVSTIFVIMKIIYTKI</sequence>
<reference evidence="2" key="1">
    <citation type="journal article" date="2020" name="Nature">
        <title>Giant virus diversity and host interactions through global metagenomics.</title>
        <authorList>
            <person name="Schulz F."/>
            <person name="Roux S."/>
            <person name="Paez-Espino D."/>
            <person name="Jungbluth S."/>
            <person name="Walsh D.A."/>
            <person name="Denef V.J."/>
            <person name="McMahon K.D."/>
            <person name="Konstantinidis K.T."/>
            <person name="Eloe-Fadrosh E.A."/>
            <person name="Kyrpides N.C."/>
            <person name="Woyke T."/>
        </authorList>
    </citation>
    <scope>NUCLEOTIDE SEQUENCE</scope>
    <source>
        <strain evidence="2">GVMAG-M-3300021425-30</strain>
    </source>
</reference>
<feature type="transmembrane region" description="Helical" evidence="1">
    <location>
        <begin position="12"/>
        <end position="31"/>
    </location>
</feature>
<name>A0A6C0CQS0_9ZZZZ</name>
<feature type="transmembrane region" description="Helical" evidence="1">
    <location>
        <begin position="120"/>
        <end position="139"/>
    </location>
</feature>
<evidence type="ECO:0000313" key="2">
    <source>
        <dbReference type="EMBL" id="QHT06567.1"/>
    </source>
</evidence>
<proteinExistence type="predicted"/>